<dbReference type="SUPFAM" id="SSF81321">
    <property type="entry name" value="Family A G protein-coupled receptor-like"/>
    <property type="match status" value="1"/>
</dbReference>
<dbReference type="Pfam" id="PF00001">
    <property type="entry name" value="7tm_1"/>
    <property type="match status" value="1"/>
</dbReference>
<protein>
    <submittedName>
        <fullName evidence="12">Lysophosphatidic acid receptor 6-like</fullName>
    </submittedName>
</protein>
<keyword evidence="13" id="KW-1185">Reference proteome</keyword>
<evidence type="ECO:0000259" key="11">
    <source>
        <dbReference type="PROSITE" id="PS50262"/>
    </source>
</evidence>
<feature type="transmembrane region" description="Helical" evidence="10">
    <location>
        <begin position="108"/>
        <end position="128"/>
    </location>
</feature>
<sequence length="332" mass="37398">MDKAVLHRVPEVPRSKDTMSNNSTVHNCTIKQENYVFVAVYSLVFLTSLVLNLTALVIFFCSAKSRSHTTVYMTNLALADLLLVLTLPMRICYHLGYELPSFRLCEIIGLVLLVNMYGSIFLLTCMSFDRCMAVCFPMSPRVKEARKKAPFVCLGVWMLTIGASLPIYLPKMIKNQEPNSICFGSSPIYATQPGAVAATLTVGFTIPLTTMLVCSWFMIRAIDRSTVAQMKMINSQKIQRMVTANLTVFLVCFLPYHLLLGLLSKYSNPTLCTAFHHSFLVACLNASLDPIVYYFTTETFQDKVDIENVWRMLPKHNHSSDKNQQSEVPLNT</sequence>
<dbReference type="PANTHER" id="PTHR24232:SF112">
    <property type="entry name" value="LYSOPHOSPHATIDIC ACID RECEPTOR 6-LIKE"/>
    <property type="match status" value="1"/>
</dbReference>
<evidence type="ECO:0000256" key="6">
    <source>
        <dbReference type="ARBA" id="ARBA00023170"/>
    </source>
</evidence>
<comment type="similarity">
    <text evidence="9">Belongs to the G-protein coupled receptor 1 family.</text>
</comment>
<dbReference type="Gene3D" id="1.20.1070.10">
    <property type="entry name" value="Rhodopsin 7-helix transmembrane proteins"/>
    <property type="match status" value="1"/>
</dbReference>
<feature type="transmembrane region" description="Helical" evidence="10">
    <location>
        <begin position="72"/>
        <end position="96"/>
    </location>
</feature>
<keyword evidence="5 10" id="KW-0472">Membrane</keyword>
<dbReference type="PROSITE" id="PS50262">
    <property type="entry name" value="G_PROTEIN_RECEP_F1_2"/>
    <property type="match status" value="1"/>
</dbReference>
<dbReference type="CDD" id="cd14982">
    <property type="entry name" value="7tmA_purinoceptor-like"/>
    <property type="match status" value="1"/>
</dbReference>
<organism evidence="12 13">
    <name type="scientific">Paramormyrops kingsleyae</name>
    <dbReference type="NCBI Taxonomy" id="1676925"/>
    <lineage>
        <taxon>Eukaryota</taxon>
        <taxon>Metazoa</taxon>
        <taxon>Chordata</taxon>
        <taxon>Craniata</taxon>
        <taxon>Vertebrata</taxon>
        <taxon>Euteleostomi</taxon>
        <taxon>Actinopterygii</taxon>
        <taxon>Neopterygii</taxon>
        <taxon>Teleostei</taxon>
        <taxon>Osteoglossocephala</taxon>
        <taxon>Osteoglossomorpha</taxon>
        <taxon>Osteoglossiformes</taxon>
        <taxon>Mormyridae</taxon>
        <taxon>Paramormyrops</taxon>
    </lineage>
</organism>
<comment type="subcellular location">
    <subcellularLocation>
        <location evidence="1">Membrane</location>
        <topology evidence="1">Multi-pass membrane protein</topology>
    </subcellularLocation>
</comment>
<dbReference type="InterPro" id="IPR017452">
    <property type="entry name" value="GPCR_Rhodpsn_7TM"/>
</dbReference>
<evidence type="ECO:0000256" key="10">
    <source>
        <dbReference type="SAM" id="Phobius"/>
    </source>
</evidence>
<reference evidence="12" key="2">
    <citation type="submission" date="2025-09" db="UniProtKB">
        <authorList>
            <consortium name="Ensembl"/>
        </authorList>
    </citation>
    <scope>IDENTIFICATION</scope>
</reference>
<evidence type="ECO:0000313" key="12">
    <source>
        <dbReference type="Ensembl" id="ENSPKIP00000013770.1"/>
    </source>
</evidence>
<feature type="transmembrane region" description="Helical" evidence="10">
    <location>
        <begin position="35"/>
        <end position="60"/>
    </location>
</feature>
<evidence type="ECO:0000256" key="1">
    <source>
        <dbReference type="ARBA" id="ARBA00004141"/>
    </source>
</evidence>
<evidence type="ECO:0000256" key="2">
    <source>
        <dbReference type="ARBA" id="ARBA00022692"/>
    </source>
</evidence>
<dbReference type="GeneTree" id="ENSGT01040000240444"/>
<keyword evidence="4 9" id="KW-0297">G-protein coupled receptor</keyword>
<evidence type="ECO:0000256" key="4">
    <source>
        <dbReference type="ARBA" id="ARBA00023040"/>
    </source>
</evidence>
<feature type="transmembrane region" description="Helical" evidence="10">
    <location>
        <begin position="195"/>
        <end position="219"/>
    </location>
</feature>
<feature type="transmembrane region" description="Helical" evidence="10">
    <location>
        <begin position="240"/>
        <end position="263"/>
    </location>
</feature>
<dbReference type="GO" id="GO:0035025">
    <property type="term" value="P:positive regulation of Rho protein signal transduction"/>
    <property type="evidence" value="ECO:0007669"/>
    <property type="project" value="TreeGrafter"/>
</dbReference>
<keyword evidence="7" id="KW-0325">Glycoprotein</keyword>
<dbReference type="PRINTS" id="PR00237">
    <property type="entry name" value="GPCRRHODOPSN"/>
</dbReference>
<evidence type="ECO:0000256" key="7">
    <source>
        <dbReference type="ARBA" id="ARBA00023180"/>
    </source>
</evidence>
<dbReference type="PROSITE" id="PS00237">
    <property type="entry name" value="G_PROTEIN_RECEP_F1_1"/>
    <property type="match status" value="1"/>
</dbReference>
<feature type="transmembrane region" description="Helical" evidence="10">
    <location>
        <begin position="149"/>
        <end position="169"/>
    </location>
</feature>
<accession>A0A3B3R759</accession>
<dbReference type="GO" id="GO:0007200">
    <property type="term" value="P:phospholipase C-activating G protein-coupled receptor signaling pathway"/>
    <property type="evidence" value="ECO:0007669"/>
    <property type="project" value="TreeGrafter"/>
</dbReference>
<evidence type="ECO:0000256" key="8">
    <source>
        <dbReference type="ARBA" id="ARBA00023224"/>
    </source>
</evidence>
<dbReference type="PANTHER" id="PTHR24232">
    <property type="entry name" value="G-PROTEIN COUPLED RECEPTOR"/>
    <property type="match status" value="1"/>
</dbReference>
<keyword evidence="6 9" id="KW-0675">Receptor</keyword>
<dbReference type="InterPro" id="IPR000276">
    <property type="entry name" value="GPCR_Rhodpsn"/>
</dbReference>
<keyword evidence="3 10" id="KW-1133">Transmembrane helix</keyword>
<dbReference type="Ensembl" id="ENSPKIT00000038199.1">
    <property type="protein sequence ID" value="ENSPKIP00000013770.1"/>
    <property type="gene ID" value="ENSPKIG00000001079.1"/>
</dbReference>
<reference evidence="12" key="1">
    <citation type="submission" date="2025-08" db="UniProtKB">
        <authorList>
            <consortium name="Ensembl"/>
        </authorList>
    </citation>
    <scope>IDENTIFICATION</scope>
</reference>
<proteinExistence type="inferred from homology"/>
<evidence type="ECO:0000256" key="9">
    <source>
        <dbReference type="RuleBase" id="RU000688"/>
    </source>
</evidence>
<dbReference type="GO" id="GO:0005886">
    <property type="term" value="C:plasma membrane"/>
    <property type="evidence" value="ECO:0007669"/>
    <property type="project" value="TreeGrafter"/>
</dbReference>
<evidence type="ECO:0000256" key="5">
    <source>
        <dbReference type="ARBA" id="ARBA00023136"/>
    </source>
</evidence>
<evidence type="ECO:0000256" key="3">
    <source>
        <dbReference type="ARBA" id="ARBA00022989"/>
    </source>
</evidence>
<keyword evidence="2 9" id="KW-0812">Transmembrane</keyword>
<keyword evidence="8 9" id="KW-0807">Transducer</keyword>
<dbReference type="Proteomes" id="UP000261540">
    <property type="component" value="Unplaced"/>
</dbReference>
<evidence type="ECO:0000313" key="13">
    <source>
        <dbReference type="Proteomes" id="UP000261540"/>
    </source>
</evidence>
<name>A0A3B3R759_9TELE</name>
<dbReference type="GO" id="GO:0004930">
    <property type="term" value="F:G protein-coupled receptor activity"/>
    <property type="evidence" value="ECO:0007669"/>
    <property type="project" value="UniProtKB-KW"/>
</dbReference>
<feature type="domain" description="G-protein coupled receptors family 1 profile" evidence="11">
    <location>
        <begin position="51"/>
        <end position="293"/>
    </location>
</feature>
<dbReference type="AlphaFoldDB" id="A0A3B3R759"/>